<organism evidence="1 2">
    <name type="scientific">Rhabditophanes sp. KR3021</name>
    <dbReference type="NCBI Taxonomy" id="114890"/>
    <lineage>
        <taxon>Eukaryota</taxon>
        <taxon>Metazoa</taxon>
        <taxon>Ecdysozoa</taxon>
        <taxon>Nematoda</taxon>
        <taxon>Chromadorea</taxon>
        <taxon>Rhabditida</taxon>
        <taxon>Tylenchina</taxon>
        <taxon>Panagrolaimomorpha</taxon>
        <taxon>Strongyloidoidea</taxon>
        <taxon>Alloionematidae</taxon>
        <taxon>Rhabditophanes</taxon>
    </lineage>
</organism>
<dbReference type="Proteomes" id="UP000095286">
    <property type="component" value="Unplaced"/>
</dbReference>
<evidence type="ECO:0000313" key="1">
    <source>
        <dbReference type="Proteomes" id="UP000095286"/>
    </source>
</evidence>
<dbReference type="WBParaSite" id="RSKR_0000864500.1">
    <property type="protein sequence ID" value="RSKR_0000864500.1"/>
    <property type="gene ID" value="RSKR_0000864500"/>
</dbReference>
<sequence>MLLALLGVVLNAYVIAKLAQLVYSDYERFKRGCALPIAAMSSADMISLLAIITSVVITGFLPKRTISQFTFKLFCKLDTYLIHSMTSFSTWCWLFVSSFRYMAVYHPLWQSSRWGLGLGSLGGIFVIAIVSNSWLLYSVQDHKNTCVEETMFQLPVLTRVLHVAELIWSYFVPALITLCMDIRVLFTHPPDFIEIMRNDKNKNSHLLFFRTFSNGHDRGTSRAIDDDSRSSCQRKKHIKKARTTVWRWLVITSINQILNLPENLVRLFALLQAPQDIKLEKEYPGIHLIALLCRFLYFTQFCFNASILSIITYRQNVQPKKVLTYAEQCKRNKTFKGEDRHLLPQMRTINQSEATLLNAIIKTDNFETSKLICLKHDV</sequence>
<reference evidence="2" key="1">
    <citation type="submission" date="2016-11" db="UniProtKB">
        <authorList>
            <consortium name="WormBaseParasite"/>
        </authorList>
    </citation>
    <scope>IDENTIFICATION</scope>
    <source>
        <strain evidence="2">KR3021</strain>
    </source>
</reference>
<accession>A0AC35U6Q9</accession>
<proteinExistence type="predicted"/>
<name>A0AC35U6Q9_9BILA</name>
<evidence type="ECO:0000313" key="2">
    <source>
        <dbReference type="WBParaSite" id="RSKR_0000864500.1"/>
    </source>
</evidence>
<protein>
    <submittedName>
        <fullName evidence="2">G_PROTEIN_RECEP_F1_2 domain-containing protein</fullName>
    </submittedName>
</protein>